<evidence type="ECO:0000256" key="1">
    <source>
        <dbReference type="ARBA" id="ARBA00004496"/>
    </source>
</evidence>
<keyword evidence="2 6" id="KW-0963">Cytoplasm</keyword>
<feature type="modified residue" description="N-acetylalanine; partial" evidence="6">
    <location>
        <position position="2"/>
    </location>
</feature>
<dbReference type="InterPro" id="IPR027500">
    <property type="entry name" value="Ribosomal_eS1_euk"/>
</dbReference>
<dbReference type="AlphaFoldDB" id="A0A1Q3AA72"/>
<dbReference type="InterPro" id="IPR001593">
    <property type="entry name" value="Ribosomal_eS1"/>
</dbReference>
<accession>A0A1Q3AA72</accession>
<keyword evidence="4 6" id="KW-0007">Acetylation</keyword>
<dbReference type="Pfam" id="PF01015">
    <property type="entry name" value="Ribosomal_S3Ae"/>
    <property type="match status" value="1"/>
</dbReference>
<evidence type="ECO:0000256" key="2">
    <source>
        <dbReference type="ARBA" id="ARBA00022490"/>
    </source>
</evidence>
<dbReference type="PANTHER" id="PTHR11830">
    <property type="entry name" value="40S RIBOSOMAL PROTEIN S3A"/>
    <property type="match status" value="1"/>
</dbReference>
<comment type="subunit">
    <text evidence="6">Component of the small ribosomal subunit. Mature ribosomes consist of a small (40S) and a large (60S) subunit. The 40S subunit contains about 33 different proteins and 1 molecule of RNA (18S). The 60S subunit contains about 49 different proteins and 3 molecules of RNA (25S, 5.8S and 5S).</text>
</comment>
<feature type="initiator methionine" description="Removed" evidence="6">
    <location>
        <position position="1"/>
    </location>
</feature>
<evidence type="ECO:0000256" key="4">
    <source>
        <dbReference type="ARBA" id="ARBA00022990"/>
    </source>
</evidence>
<dbReference type="GO" id="GO:0006412">
    <property type="term" value="P:translation"/>
    <property type="evidence" value="ECO:0007669"/>
    <property type="project" value="UniProtKB-UniRule"/>
</dbReference>
<dbReference type="Proteomes" id="UP000187013">
    <property type="component" value="Unassembled WGS sequence"/>
</dbReference>
<keyword evidence="3 6" id="KW-0689">Ribosomal protein</keyword>
<dbReference type="InterPro" id="IPR018281">
    <property type="entry name" value="Ribosomal_eS1_CS"/>
</dbReference>
<reference evidence="8 9" key="1">
    <citation type="submission" date="2016-08" db="EMBL/GenBank/DDBJ databases">
        <title>Draft genome sequence of allopolyploid Zygosaccharomyces rouxii.</title>
        <authorList>
            <person name="Watanabe J."/>
            <person name="Uehara K."/>
            <person name="Mogi Y."/>
            <person name="Tsukioka Y."/>
        </authorList>
    </citation>
    <scope>NUCLEOTIDE SEQUENCE [LARGE SCALE GENOMIC DNA]</scope>
    <source>
        <strain evidence="8 9">NBRC 110957</strain>
    </source>
</reference>
<evidence type="ECO:0000256" key="7">
    <source>
        <dbReference type="RuleBase" id="RU000668"/>
    </source>
</evidence>
<evidence type="ECO:0000256" key="6">
    <source>
        <dbReference type="HAMAP-Rule" id="MF_03122"/>
    </source>
</evidence>
<evidence type="ECO:0000313" key="9">
    <source>
        <dbReference type="Proteomes" id="UP000187013"/>
    </source>
</evidence>
<dbReference type="SMART" id="SM01397">
    <property type="entry name" value="Ribosomal_S3Ae"/>
    <property type="match status" value="1"/>
</dbReference>
<keyword evidence="5 6" id="KW-0687">Ribonucleoprotein</keyword>
<comment type="subcellular location">
    <subcellularLocation>
        <location evidence="1 6">Cytoplasm</location>
    </subcellularLocation>
</comment>
<protein>
    <recommendedName>
        <fullName evidence="6">Small ribosomal subunit protein eS1</fullName>
    </recommendedName>
</protein>
<comment type="caution">
    <text evidence="8">The sequence shown here is derived from an EMBL/GenBank/DDBJ whole genome shotgun (WGS) entry which is preliminary data.</text>
</comment>
<dbReference type="OrthoDB" id="9834376at2759"/>
<gene>
    <name evidence="6" type="primary">RPS1</name>
    <name evidence="8" type="ORF">ZYGR_0AG06030</name>
</gene>
<evidence type="ECO:0000256" key="3">
    <source>
        <dbReference type="ARBA" id="ARBA00022980"/>
    </source>
</evidence>
<evidence type="ECO:0000313" key="8">
    <source>
        <dbReference type="EMBL" id="GAV52612.1"/>
    </source>
</evidence>
<dbReference type="EMBL" id="BDGX01000033">
    <property type="protein sequence ID" value="GAV52612.1"/>
    <property type="molecule type" value="Genomic_DNA"/>
</dbReference>
<comment type="similarity">
    <text evidence="6 7">Belongs to the eukaryotic ribosomal protein eS1 family.</text>
</comment>
<sequence>MAVGKNKRLSKGKKGLKKRVVDPFSKKEWYDIKAPSTFKNRNVGKTLVNRSAGLRSASDTLKGRVVEACLADLQGSEDHSFRKIKLRVDEVQGKNLLTNIHGMDFTTDKYRSMVRKWQTLIEAQVTVKTADEYVIRVFAIAFTRKQPNQVKKTCYAQSSHIRAIRKVFSEILTREVQNSTLAQFTSKLIPEVINKEMENATKDIFPLQNVHVRKVKLLKQPKFDVGSLMALHGEGSDETGKKVSGFKDEILETV</sequence>
<organism evidence="8 9">
    <name type="scientific">Zygosaccharomyces rouxii</name>
    <dbReference type="NCBI Taxonomy" id="4956"/>
    <lineage>
        <taxon>Eukaryota</taxon>
        <taxon>Fungi</taxon>
        <taxon>Dikarya</taxon>
        <taxon>Ascomycota</taxon>
        <taxon>Saccharomycotina</taxon>
        <taxon>Saccharomycetes</taxon>
        <taxon>Saccharomycetales</taxon>
        <taxon>Saccharomycetaceae</taxon>
        <taxon>Zygosaccharomyces</taxon>
    </lineage>
</organism>
<dbReference type="GO" id="GO:0022627">
    <property type="term" value="C:cytosolic small ribosomal subunit"/>
    <property type="evidence" value="ECO:0007669"/>
    <property type="project" value="UniProtKB-UniRule"/>
</dbReference>
<evidence type="ECO:0000256" key="5">
    <source>
        <dbReference type="ARBA" id="ARBA00023274"/>
    </source>
</evidence>
<proteinExistence type="inferred from homology"/>
<dbReference type="PROSITE" id="PS01191">
    <property type="entry name" value="RIBOSOMAL_S3AE"/>
    <property type="match status" value="1"/>
</dbReference>
<dbReference type="HAMAP" id="MF_03122">
    <property type="entry name" value="Ribosomal_eS1_euk"/>
    <property type="match status" value="1"/>
</dbReference>
<name>A0A1Q3AA72_ZYGRO</name>
<dbReference type="GO" id="GO:0003735">
    <property type="term" value="F:structural constituent of ribosome"/>
    <property type="evidence" value="ECO:0007669"/>
    <property type="project" value="UniProtKB-UniRule"/>
</dbReference>